<dbReference type="Gene3D" id="3.60.110.10">
    <property type="entry name" value="Carbon-nitrogen hydrolase"/>
    <property type="match status" value="1"/>
</dbReference>
<dbReference type="EMBL" id="JAFBER010000006">
    <property type="protein sequence ID" value="MBM7645144.1"/>
    <property type="molecule type" value="Genomic_DNA"/>
</dbReference>
<evidence type="ECO:0000259" key="2">
    <source>
        <dbReference type="PROSITE" id="PS50263"/>
    </source>
</evidence>
<dbReference type="InterPro" id="IPR001110">
    <property type="entry name" value="UPF0012_CS"/>
</dbReference>
<accession>A0ABS2PYL6</accession>
<name>A0ABS2PYL6_9BACL</name>
<gene>
    <name evidence="3" type="ORF">JOD45_001355</name>
</gene>
<dbReference type="PROSITE" id="PS01227">
    <property type="entry name" value="UPF0012"/>
    <property type="match status" value="1"/>
</dbReference>
<dbReference type="SUPFAM" id="SSF56317">
    <property type="entry name" value="Carbon-nitrogen hydrolase"/>
    <property type="match status" value="1"/>
</dbReference>
<organism evidence="3 4">
    <name type="scientific">Scopulibacillus daqui</name>
    <dbReference type="NCBI Taxonomy" id="1469162"/>
    <lineage>
        <taxon>Bacteria</taxon>
        <taxon>Bacillati</taxon>
        <taxon>Bacillota</taxon>
        <taxon>Bacilli</taxon>
        <taxon>Bacillales</taxon>
        <taxon>Sporolactobacillaceae</taxon>
        <taxon>Scopulibacillus</taxon>
    </lineage>
</organism>
<evidence type="ECO:0000313" key="3">
    <source>
        <dbReference type="EMBL" id="MBM7645144.1"/>
    </source>
</evidence>
<sequence length="264" mass="29982">MVKQNSIKAASVQLEIPDEESKEQRIERVDKMLDNLKDQDLILLPEIWATGYFSFENYQKEAETINGPFVQRFSAKAKQLNAWLFAGSFVEKDGDHYYNTSVLFNREGKIAGTNRKIHLFRYGSLEGEILTAGDTPAVVDTEFGKVGLSTCYDLRFPELYRAQVDQGAKILLITSAWPHQRLEHWKLFNAVRALENQCYLISCNCAGTTKGILMSGHSQIVDPWGVAMASAGEYETIIKSEINLDQIDQIRETFPQLKHRVLKS</sequence>
<dbReference type="RefSeq" id="WP_239549119.1">
    <property type="nucleotide sequence ID" value="NZ_JAFBER010000006.1"/>
</dbReference>
<dbReference type="Proteomes" id="UP000808914">
    <property type="component" value="Unassembled WGS sequence"/>
</dbReference>
<feature type="domain" description="CN hydrolase" evidence="2">
    <location>
        <begin position="7"/>
        <end position="244"/>
    </location>
</feature>
<evidence type="ECO:0000256" key="1">
    <source>
        <dbReference type="ARBA" id="ARBA00010613"/>
    </source>
</evidence>
<keyword evidence="4" id="KW-1185">Reference proteome</keyword>
<dbReference type="PROSITE" id="PS50263">
    <property type="entry name" value="CN_HYDROLASE"/>
    <property type="match status" value="1"/>
</dbReference>
<dbReference type="PANTHER" id="PTHR23088:SF27">
    <property type="entry name" value="DEAMINATED GLUTATHIONE AMIDASE"/>
    <property type="match status" value="1"/>
</dbReference>
<dbReference type="InterPro" id="IPR036526">
    <property type="entry name" value="C-N_Hydrolase_sf"/>
</dbReference>
<dbReference type="Pfam" id="PF00795">
    <property type="entry name" value="CN_hydrolase"/>
    <property type="match status" value="1"/>
</dbReference>
<evidence type="ECO:0000313" key="4">
    <source>
        <dbReference type="Proteomes" id="UP000808914"/>
    </source>
</evidence>
<reference evidence="3 4" key="1">
    <citation type="submission" date="2021-01" db="EMBL/GenBank/DDBJ databases">
        <title>Genomic Encyclopedia of Type Strains, Phase IV (KMG-IV): sequencing the most valuable type-strain genomes for metagenomic binning, comparative biology and taxonomic classification.</title>
        <authorList>
            <person name="Goeker M."/>
        </authorList>
    </citation>
    <scope>NUCLEOTIDE SEQUENCE [LARGE SCALE GENOMIC DNA]</scope>
    <source>
        <strain evidence="3 4">DSM 28236</strain>
    </source>
</reference>
<protein>
    <submittedName>
        <fullName evidence="3">Amidohydrolase</fullName>
    </submittedName>
</protein>
<proteinExistence type="inferred from homology"/>
<dbReference type="CDD" id="cd07583">
    <property type="entry name" value="nitrilase_5"/>
    <property type="match status" value="1"/>
</dbReference>
<dbReference type="InterPro" id="IPR003010">
    <property type="entry name" value="C-N_Hydrolase"/>
</dbReference>
<dbReference type="PANTHER" id="PTHR23088">
    <property type="entry name" value="NITRILASE-RELATED"/>
    <property type="match status" value="1"/>
</dbReference>
<comment type="similarity">
    <text evidence="1">Belongs to the carbon-nitrogen hydrolase superfamily. NIT1/NIT2 family.</text>
</comment>
<comment type="caution">
    <text evidence="3">The sequence shown here is derived from an EMBL/GenBank/DDBJ whole genome shotgun (WGS) entry which is preliminary data.</text>
</comment>